<gene>
    <name evidence="2" type="ORF">PMAYCL1PPCAC_07712</name>
</gene>
<feature type="region of interest" description="Disordered" evidence="1">
    <location>
        <begin position="49"/>
        <end position="96"/>
    </location>
</feature>
<name>A0AAN5CBV9_9BILA</name>
<comment type="caution">
    <text evidence="2">The sequence shown here is derived from an EMBL/GenBank/DDBJ whole genome shotgun (WGS) entry which is preliminary data.</text>
</comment>
<organism evidence="2 3">
    <name type="scientific">Pristionchus mayeri</name>
    <dbReference type="NCBI Taxonomy" id="1317129"/>
    <lineage>
        <taxon>Eukaryota</taxon>
        <taxon>Metazoa</taxon>
        <taxon>Ecdysozoa</taxon>
        <taxon>Nematoda</taxon>
        <taxon>Chromadorea</taxon>
        <taxon>Rhabditida</taxon>
        <taxon>Rhabditina</taxon>
        <taxon>Diplogasteromorpha</taxon>
        <taxon>Diplogasteroidea</taxon>
        <taxon>Neodiplogasteridae</taxon>
        <taxon>Pristionchus</taxon>
    </lineage>
</organism>
<proteinExistence type="predicted"/>
<keyword evidence="3" id="KW-1185">Reference proteome</keyword>
<evidence type="ECO:0000256" key="1">
    <source>
        <dbReference type="SAM" id="MobiDB-lite"/>
    </source>
</evidence>
<evidence type="ECO:0000313" key="3">
    <source>
        <dbReference type="Proteomes" id="UP001328107"/>
    </source>
</evidence>
<feature type="region of interest" description="Disordered" evidence="1">
    <location>
        <begin position="192"/>
        <end position="246"/>
    </location>
</feature>
<dbReference type="Proteomes" id="UP001328107">
    <property type="component" value="Unassembled WGS sequence"/>
</dbReference>
<protein>
    <submittedName>
        <fullName evidence="2">Uncharacterized protein</fullName>
    </submittedName>
</protein>
<feature type="region of interest" description="Disordered" evidence="1">
    <location>
        <begin position="1"/>
        <end position="28"/>
    </location>
</feature>
<feature type="compositionally biased region" description="Polar residues" evidence="1">
    <location>
        <begin position="202"/>
        <end position="213"/>
    </location>
</feature>
<accession>A0AAN5CBV9</accession>
<feature type="non-terminal residue" evidence="2">
    <location>
        <position position="1"/>
    </location>
</feature>
<evidence type="ECO:0000313" key="2">
    <source>
        <dbReference type="EMBL" id="GMR37517.1"/>
    </source>
</evidence>
<feature type="compositionally biased region" description="Polar residues" evidence="1">
    <location>
        <begin position="236"/>
        <end position="246"/>
    </location>
</feature>
<sequence>RFFGKKKDKSKSIKNLSSIEDDLPERHSSFIDGRRYGEEYLSECYRSKRGKKMGKGAKSCPIGEMSSPVTSRGHSSKSRHRSISDDSDETMQMNTSERIREKLLRAEEERLEKKGKCERFNRRWKEWRRHARSEACAQRIEMDDLIEENHKLKRENEEMKAAILIQRDIVGLKREISQLTLQQPQYLPTQPHGYSLFPANPPQLSSFLSNTPADSEGRTPRNVRYEDSDNFERQYDSSLDSVLNDD</sequence>
<dbReference type="AlphaFoldDB" id="A0AAN5CBV9"/>
<dbReference type="EMBL" id="BTRK01000002">
    <property type="protein sequence ID" value="GMR37517.1"/>
    <property type="molecule type" value="Genomic_DNA"/>
</dbReference>
<reference evidence="3" key="1">
    <citation type="submission" date="2022-10" db="EMBL/GenBank/DDBJ databases">
        <title>Genome assembly of Pristionchus species.</title>
        <authorList>
            <person name="Yoshida K."/>
            <person name="Sommer R.J."/>
        </authorList>
    </citation>
    <scope>NUCLEOTIDE SEQUENCE [LARGE SCALE GENOMIC DNA]</scope>
    <source>
        <strain evidence="3">RS5460</strain>
    </source>
</reference>
<feature type="compositionally biased region" description="Basic and acidic residues" evidence="1">
    <location>
        <begin position="215"/>
        <end position="235"/>
    </location>
</feature>